<accession>A0ABS5EVG8</accession>
<dbReference type="InterPro" id="IPR011991">
    <property type="entry name" value="ArsR-like_HTH"/>
</dbReference>
<evidence type="ECO:0000256" key="2">
    <source>
        <dbReference type="ARBA" id="ARBA00023125"/>
    </source>
</evidence>
<dbReference type="PANTHER" id="PTHR43132:SF2">
    <property type="entry name" value="ARSENICAL RESISTANCE OPERON REPRESSOR ARSR-RELATED"/>
    <property type="match status" value="1"/>
</dbReference>
<evidence type="ECO:0000313" key="6">
    <source>
        <dbReference type="Proteomes" id="UP001196870"/>
    </source>
</evidence>
<dbReference type="PANTHER" id="PTHR43132">
    <property type="entry name" value="ARSENICAL RESISTANCE OPERON REPRESSOR ARSR-RELATED"/>
    <property type="match status" value="1"/>
</dbReference>
<dbReference type="RefSeq" id="WP_211851534.1">
    <property type="nucleotide sequence ID" value="NZ_JAAGBB010000005.1"/>
</dbReference>
<dbReference type="InterPro" id="IPR036388">
    <property type="entry name" value="WH-like_DNA-bd_sf"/>
</dbReference>
<evidence type="ECO:0000256" key="1">
    <source>
        <dbReference type="ARBA" id="ARBA00023015"/>
    </source>
</evidence>
<dbReference type="CDD" id="cd00090">
    <property type="entry name" value="HTH_ARSR"/>
    <property type="match status" value="1"/>
</dbReference>
<dbReference type="Proteomes" id="UP001196870">
    <property type="component" value="Unassembled WGS sequence"/>
</dbReference>
<dbReference type="InterPro" id="IPR001845">
    <property type="entry name" value="HTH_ArsR_DNA-bd_dom"/>
</dbReference>
<dbReference type="EMBL" id="JAAGBB010000005">
    <property type="protein sequence ID" value="MBR0663945.1"/>
    <property type="molecule type" value="Genomic_DNA"/>
</dbReference>
<dbReference type="Pfam" id="PF12840">
    <property type="entry name" value="HTH_20"/>
    <property type="match status" value="1"/>
</dbReference>
<feature type="domain" description="HTH arsR-type" evidence="4">
    <location>
        <begin position="1"/>
        <end position="95"/>
    </location>
</feature>
<dbReference type="InterPro" id="IPR036390">
    <property type="entry name" value="WH_DNA-bd_sf"/>
</dbReference>
<evidence type="ECO:0000256" key="3">
    <source>
        <dbReference type="ARBA" id="ARBA00023163"/>
    </source>
</evidence>
<dbReference type="PRINTS" id="PR00778">
    <property type="entry name" value="HTHARSR"/>
</dbReference>
<dbReference type="SMART" id="SM00418">
    <property type="entry name" value="HTH_ARSR"/>
    <property type="match status" value="1"/>
</dbReference>
<keyword evidence="1" id="KW-0805">Transcription regulation</keyword>
<protein>
    <submittedName>
        <fullName evidence="5">Helix-turn-helix transcriptional regulator</fullName>
    </submittedName>
</protein>
<proteinExistence type="predicted"/>
<dbReference type="PROSITE" id="PS50987">
    <property type="entry name" value="HTH_ARSR_2"/>
    <property type="match status" value="1"/>
</dbReference>
<organism evidence="5 6">
    <name type="scientific">Plastoroseomonas hellenica</name>
    <dbReference type="NCBI Taxonomy" id="2687306"/>
    <lineage>
        <taxon>Bacteria</taxon>
        <taxon>Pseudomonadati</taxon>
        <taxon>Pseudomonadota</taxon>
        <taxon>Alphaproteobacteria</taxon>
        <taxon>Acetobacterales</taxon>
        <taxon>Acetobacteraceae</taxon>
        <taxon>Plastoroseomonas</taxon>
    </lineage>
</organism>
<dbReference type="Gene3D" id="1.10.10.10">
    <property type="entry name" value="Winged helix-like DNA-binding domain superfamily/Winged helix DNA-binding domain"/>
    <property type="match status" value="1"/>
</dbReference>
<keyword evidence="6" id="KW-1185">Reference proteome</keyword>
<reference evidence="6" key="1">
    <citation type="journal article" date="2021" name="Syst. Appl. Microbiol.">
        <title>Roseomonas hellenica sp. nov., isolated from roots of wild-growing Alkanna tinctoria.</title>
        <authorList>
            <person name="Rat A."/>
            <person name="Naranjo H.D."/>
            <person name="Lebbe L."/>
            <person name="Cnockaert M."/>
            <person name="Krigas N."/>
            <person name="Grigoriadou K."/>
            <person name="Maloupa E."/>
            <person name="Willems A."/>
        </authorList>
    </citation>
    <scope>NUCLEOTIDE SEQUENCE [LARGE SCALE GENOMIC DNA]</scope>
    <source>
        <strain evidence="6">LMG 31523</strain>
    </source>
</reference>
<sequence length="121" mass="12885">MEKSSVIAALAALAQDTRLDIFRLLVQAGQEGLPAGQIGDRLGLPSATLSFHLTQLRHADLVTFRREGRSLIYMAEFEAMNGLIGFLTENCCGGDRAACLPAEAAGCAPGPARQTRRKLSA</sequence>
<evidence type="ECO:0000313" key="5">
    <source>
        <dbReference type="EMBL" id="MBR0663945.1"/>
    </source>
</evidence>
<dbReference type="NCBIfam" id="NF033788">
    <property type="entry name" value="HTH_metalloreg"/>
    <property type="match status" value="1"/>
</dbReference>
<dbReference type="SUPFAM" id="SSF46785">
    <property type="entry name" value="Winged helix' DNA-binding domain"/>
    <property type="match status" value="1"/>
</dbReference>
<gene>
    <name evidence="5" type="ORF">GXW71_06195</name>
</gene>
<evidence type="ECO:0000259" key="4">
    <source>
        <dbReference type="PROSITE" id="PS50987"/>
    </source>
</evidence>
<dbReference type="InterPro" id="IPR051011">
    <property type="entry name" value="Metal_resp_trans_reg"/>
</dbReference>
<comment type="caution">
    <text evidence="5">The sequence shown here is derived from an EMBL/GenBank/DDBJ whole genome shotgun (WGS) entry which is preliminary data.</text>
</comment>
<keyword evidence="2" id="KW-0238">DNA-binding</keyword>
<name>A0ABS5EVG8_9PROT</name>
<keyword evidence="3" id="KW-0804">Transcription</keyword>